<proteinExistence type="inferred from homology"/>
<dbReference type="GO" id="GO:0009252">
    <property type="term" value="P:peptidoglycan biosynthetic process"/>
    <property type="evidence" value="ECO:0007669"/>
    <property type="project" value="UniProtKB-UniRule"/>
</dbReference>
<feature type="transmembrane region" description="Helical" evidence="8">
    <location>
        <begin position="376"/>
        <end position="396"/>
    </location>
</feature>
<dbReference type="HAMAP" id="MF_02078">
    <property type="entry name" value="MurJ_MviN"/>
    <property type="match status" value="1"/>
</dbReference>
<dbReference type="PIRSF" id="PIRSF002869">
    <property type="entry name" value="MviN"/>
    <property type="match status" value="1"/>
</dbReference>
<feature type="transmembrane region" description="Helical" evidence="8">
    <location>
        <begin position="223"/>
        <end position="243"/>
    </location>
</feature>
<feature type="transmembrane region" description="Helical" evidence="8">
    <location>
        <begin position="43"/>
        <end position="67"/>
    </location>
</feature>
<keyword evidence="7 8" id="KW-0472">Membrane</keyword>
<dbReference type="GO" id="GO:0008360">
    <property type="term" value="P:regulation of cell shape"/>
    <property type="evidence" value="ECO:0007669"/>
    <property type="project" value="UniProtKB-UniRule"/>
</dbReference>
<keyword evidence="6 8" id="KW-1133">Transmembrane helix</keyword>
<comment type="similarity">
    <text evidence="8 9">Belongs to the MurJ/MviN family.</text>
</comment>
<evidence type="ECO:0000256" key="4">
    <source>
        <dbReference type="ARBA" id="ARBA00022960"/>
    </source>
</evidence>
<dbReference type="GO" id="GO:0015648">
    <property type="term" value="F:lipid-linked peptidoglycan transporter activity"/>
    <property type="evidence" value="ECO:0007669"/>
    <property type="project" value="UniProtKB-UniRule"/>
</dbReference>
<feature type="transmembrane region" description="Helical" evidence="8">
    <location>
        <begin position="351"/>
        <end position="369"/>
    </location>
</feature>
<dbReference type="PANTHER" id="PTHR47019">
    <property type="entry name" value="LIPID II FLIPPASE MURJ"/>
    <property type="match status" value="1"/>
</dbReference>
<evidence type="ECO:0000313" key="11">
    <source>
        <dbReference type="Proteomes" id="UP000798488"/>
    </source>
</evidence>
<feature type="transmembrane region" description="Helical" evidence="8">
    <location>
        <begin position="469"/>
        <end position="496"/>
    </location>
</feature>
<gene>
    <name evidence="8 10" type="primary">murJ</name>
    <name evidence="10" type="ORF">SPSYN_02253</name>
</gene>
<feature type="transmembrane region" description="Helical" evidence="8">
    <location>
        <begin position="436"/>
        <end position="457"/>
    </location>
</feature>
<keyword evidence="11" id="KW-1185">Reference proteome</keyword>
<dbReference type="Pfam" id="PF03023">
    <property type="entry name" value="MurJ"/>
    <property type="match status" value="1"/>
</dbReference>
<comment type="function">
    <text evidence="8 9">Involved in peptidoglycan biosynthesis. Transports lipid-linked peptidoglycan precursors from the inner to the outer leaflet of the cytoplasmic membrane.</text>
</comment>
<evidence type="ECO:0000256" key="3">
    <source>
        <dbReference type="ARBA" id="ARBA00022692"/>
    </source>
</evidence>
<feature type="transmembrane region" description="Helical" evidence="8">
    <location>
        <begin position="79"/>
        <end position="103"/>
    </location>
</feature>
<evidence type="ECO:0000256" key="7">
    <source>
        <dbReference type="ARBA" id="ARBA00023136"/>
    </source>
</evidence>
<dbReference type="CDD" id="cd13123">
    <property type="entry name" value="MATE_MurJ_like"/>
    <property type="match status" value="1"/>
</dbReference>
<dbReference type="EMBL" id="LSRS01000005">
    <property type="protein sequence ID" value="KAF1084475.1"/>
    <property type="molecule type" value="Genomic_DNA"/>
</dbReference>
<feature type="transmembrane region" description="Helical" evidence="8">
    <location>
        <begin position="402"/>
        <end position="424"/>
    </location>
</feature>
<dbReference type="InterPro" id="IPR004268">
    <property type="entry name" value="MurJ"/>
</dbReference>
<feature type="transmembrane region" description="Helical" evidence="8">
    <location>
        <begin position="270"/>
        <end position="289"/>
    </location>
</feature>
<evidence type="ECO:0000256" key="1">
    <source>
        <dbReference type="ARBA" id="ARBA00004651"/>
    </source>
</evidence>
<evidence type="ECO:0000256" key="2">
    <source>
        <dbReference type="ARBA" id="ARBA00022475"/>
    </source>
</evidence>
<dbReference type="OrthoDB" id="9804143at2"/>
<keyword evidence="3 8" id="KW-0812">Transmembrane</keyword>
<accession>A0A9D3AVR8</accession>
<evidence type="ECO:0000313" key="10">
    <source>
        <dbReference type="EMBL" id="KAF1084475.1"/>
    </source>
</evidence>
<comment type="pathway">
    <text evidence="8">Cell wall biogenesis; peptidoglycan biosynthesis.</text>
</comment>
<dbReference type="Proteomes" id="UP000798488">
    <property type="component" value="Unassembled WGS sequence"/>
</dbReference>
<protein>
    <recommendedName>
        <fullName evidence="8">Probable lipid II flippase MurJ</fullName>
    </recommendedName>
</protein>
<dbReference type="InterPro" id="IPR051050">
    <property type="entry name" value="Lipid_II_flippase_MurJ/MviN"/>
</dbReference>
<organism evidence="10 11">
    <name type="scientific">Sporotomaculum syntrophicum</name>
    <dbReference type="NCBI Taxonomy" id="182264"/>
    <lineage>
        <taxon>Bacteria</taxon>
        <taxon>Bacillati</taxon>
        <taxon>Bacillota</taxon>
        <taxon>Clostridia</taxon>
        <taxon>Eubacteriales</taxon>
        <taxon>Desulfallaceae</taxon>
        <taxon>Sporotomaculum</taxon>
    </lineage>
</organism>
<dbReference type="PRINTS" id="PR01806">
    <property type="entry name" value="VIRFACTRMVIN"/>
</dbReference>
<comment type="subcellular location">
    <subcellularLocation>
        <location evidence="1 8">Cell membrane</location>
        <topology evidence="1 8">Multi-pass membrane protein</topology>
    </subcellularLocation>
</comment>
<evidence type="ECO:0000256" key="6">
    <source>
        <dbReference type="ARBA" id="ARBA00022989"/>
    </source>
</evidence>
<feature type="transmembrane region" description="Helical" evidence="8">
    <location>
        <begin position="156"/>
        <end position="176"/>
    </location>
</feature>
<feature type="transmembrane region" description="Helical" evidence="8">
    <location>
        <begin position="310"/>
        <end position="331"/>
    </location>
</feature>
<feature type="transmembrane region" description="Helical" evidence="8">
    <location>
        <begin position="123"/>
        <end position="144"/>
    </location>
</feature>
<dbReference type="NCBIfam" id="TIGR01695">
    <property type="entry name" value="murJ_mviN"/>
    <property type="match status" value="1"/>
</dbReference>
<dbReference type="GO" id="GO:0071555">
    <property type="term" value="P:cell wall organization"/>
    <property type="evidence" value="ECO:0007669"/>
    <property type="project" value="UniProtKB-UniRule"/>
</dbReference>
<dbReference type="GO" id="GO:0034204">
    <property type="term" value="P:lipid translocation"/>
    <property type="evidence" value="ECO:0007669"/>
    <property type="project" value="TreeGrafter"/>
</dbReference>
<feature type="transmembrane region" description="Helical" evidence="8">
    <location>
        <begin position="182"/>
        <end position="202"/>
    </location>
</feature>
<keyword evidence="2 8" id="KW-1003">Cell membrane</keyword>
<keyword evidence="8 9" id="KW-0961">Cell wall biogenesis/degradation</keyword>
<dbReference type="AlphaFoldDB" id="A0A9D3AVR8"/>
<keyword evidence="8 9" id="KW-0813">Transport</keyword>
<sequence>MSKQNIFHASSILLVLFVGSKVLGFVREQVIAAYLGATLQSDAFVVAATIPFTLSTIIGVSAGNALLPLYTGRLQDANRVYLASTVVYAVGGLVAVLTVLGMLFTPQVLDLLAPGFTGEARQTALFCTRVMLPSTFFLTMGFLAKAVLNAHREFTVPAMAPVLQNIIFIALIFPLGSYLGPGLAWCTLAGALVFYLYNLPAMRRFGIPWRPLLDIGDPDVRRVLLMSVPVMLTALSSRGFMFLDRWFGSHLVEGSIAALSFANRIRELPYGLFVAVISSVLFPALAAAAKRQDLQLLHDRTATGLRLVALLTYPCAALMLVLAVPVVRLLFERGAFDVTATTATATALSYYAVSVAAMSASSVLTYTYLSLREAMLPLWVGLAGLLVNILLDYLFVGNMGHIGLALGNTIGFWVTAVLFLVFLYRRLPGFDWRRQGVDHLKIIFATLVFAGLLWWVGGLVGLSKAGLPLWGQLLGMTLTIGSAGLAYLLVLIWLNIEETAALRKRLIKYIK</sequence>
<comment type="caution">
    <text evidence="10">The sequence shown here is derived from an EMBL/GenBank/DDBJ whole genome shotgun (WGS) entry which is preliminary data.</text>
</comment>
<dbReference type="PANTHER" id="PTHR47019:SF1">
    <property type="entry name" value="LIPID II FLIPPASE MURJ"/>
    <property type="match status" value="1"/>
</dbReference>
<evidence type="ECO:0000256" key="9">
    <source>
        <dbReference type="PIRNR" id="PIRNR002869"/>
    </source>
</evidence>
<name>A0A9D3AVR8_9FIRM</name>
<evidence type="ECO:0000256" key="8">
    <source>
        <dbReference type="HAMAP-Rule" id="MF_02078"/>
    </source>
</evidence>
<dbReference type="RefSeq" id="WP_161822558.1">
    <property type="nucleotide sequence ID" value="NZ_LSRS01000005.1"/>
</dbReference>
<dbReference type="GO" id="GO:0005886">
    <property type="term" value="C:plasma membrane"/>
    <property type="evidence" value="ECO:0007669"/>
    <property type="project" value="UniProtKB-SubCell"/>
</dbReference>
<keyword evidence="5 8" id="KW-0573">Peptidoglycan synthesis</keyword>
<keyword evidence="4 8" id="KW-0133">Cell shape</keyword>
<reference evidence="10" key="1">
    <citation type="submission" date="2016-02" db="EMBL/GenBank/DDBJ databases">
        <title>Draft Genome Sequence of Sporotomaculum syntrophicum Strain FB, a Syntrophic Benzoate Degrader.</title>
        <authorList>
            <person name="Nobu M.K."/>
            <person name="Narihiro T."/>
            <person name="Qiu Y.-L."/>
            <person name="Ohashi A."/>
            <person name="Liu W.-T."/>
            <person name="Yuji S."/>
        </authorList>
    </citation>
    <scope>NUCLEOTIDE SEQUENCE</scope>
    <source>
        <strain evidence="10">FB</strain>
    </source>
</reference>
<evidence type="ECO:0000256" key="5">
    <source>
        <dbReference type="ARBA" id="ARBA00022984"/>
    </source>
</evidence>